<name>A0ABP9RLI7_9ACTN</name>
<evidence type="ECO:0000313" key="2">
    <source>
        <dbReference type="EMBL" id="GAA5180356.1"/>
    </source>
</evidence>
<dbReference type="Proteomes" id="UP001501570">
    <property type="component" value="Unassembled WGS sequence"/>
</dbReference>
<reference evidence="3" key="1">
    <citation type="journal article" date="2019" name="Int. J. Syst. Evol. Microbiol.">
        <title>The Global Catalogue of Microorganisms (GCM) 10K type strain sequencing project: providing services to taxonomists for standard genome sequencing and annotation.</title>
        <authorList>
            <consortium name="The Broad Institute Genomics Platform"/>
            <consortium name="The Broad Institute Genome Sequencing Center for Infectious Disease"/>
            <person name="Wu L."/>
            <person name="Ma J."/>
        </authorList>
    </citation>
    <scope>NUCLEOTIDE SEQUENCE [LARGE SCALE GENOMIC DNA]</scope>
    <source>
        <strain evidence="3">JCM 18304</strain>
    </source>
</reference>
<sequence length="71" mass="7802">MMMDVEVAGGGGIDARHDELDLLLAPFRQASNDARRLLGELRFDAGPRYRVARGSTTGSGGVRQMRPPWVF</sequence>
<keyword evidence="3" id="KW-1185">Reference proteome</keyword>
<organism evidence="2 3">
    <name type="scientific">Rugosimonospora acidiphila</name>
    <dbReference type="NCBI Taxonomy" id="556531"/>
    <lineage>
        <taxon>Bacteria</taxon>
        <taxon>Bacillati</taxon>
        <taxon>Actinomycetota</taxon>
        <taxon>Actinomycetes</taxon>
        <taxon>Micromonosporales</taxon>
        <taxon>Micromonosporaceae</taxon>
        <taxon>Rugosimonospora</taxon>
    </lineage>
</organism>
<dbReference type="EMBL" id="BAABJQ010000003">
    <property type="protein sequence ID" value="GAA5180356.1"/>
    <property type="molecule type" value="Genomic_DNA"/>
</dbReference>
<feature type="region of interest" description="Disordered" evidence="1">
    <location>
        <begin position="52"/>
        <end position="71"/>
    </location>
</feature>
<evidence type="ECO:0000256" key="1">
    <source>
        <dbReference type="SAM" id="MobiDB-lite"/>
    </source>
</evidence>
<evidence type="ECO:0000313" key="3">
    <source>
        <dbReference type="Proteomes" id="UP001501570"/>
    </source>
</evidence>
<gene>
    <name evidence="2" type="ORF">GCM10023322_12470</name>
</gene>
<proteinExistence type="predicted"/>
<comment type="caution">
    <text evidence="2">The sequence shown here is derived from an EMBL/GenBank/DDBJ whole genome shotgun (WGS) entry which is preliminary data.</text>
</comment>
<protein>
    <submittedName>
        <fullName evidence="2">Uncharacterized protein</fullName>
    </submittedName>
</protein>
<accession>A0ABP9RLI7</accession>